<name>A0AAP0G6S9_9ASPA</name>
<gene>
    <name evidence="2" type="ORF">KSP39_PZI010304</name>
</gene>
<accession>A0AAP0G6S9</accession>
<dbReference type="EMBL" id="JBBWWQ010000008">
    <property type="protein sequence ID" value="KAK8941132.1"/>
    <property type="molecule type" value="Genomic_DNA"/>
</dbReference>
<evidence type="ECO:0000313" key="3">
    <source>
        <dbReference type="Proteomes" id="UP001418222"/>
    </source>
</evidence>
<dbReference type="AlphaFoldDB" id="A0AAP0G6S9"/>
<reference evidence="2 3" key="1">
    <citation type="journal article" date="2022" name="Nat. Plants">
        <title>Genomes of leafy and leafless Platanthera orchids illuminate the evolution of mycoheterotrophy.</title>
        <authorList>
            <person name="Li M.H."/>
            <person name="Liu K.W."/>
            <person name="Li Z."/>
            <person name="Lu H.C."/>
            <person name="Ye Q.L."/>
            <person name="Zhang D."/>
            <person name="Wang J.Y."/>
            <person name="Li Y.F."/>
            <person name="Zhong Z.M."/>
            <person name="Liu X."/>
            <person name="Yu X."/>
            <person name="Liu D.K."/>
            <person name="Tu X.D."/>
            <person name="Liu B."/>
            <person name="Hao Y."/>
            <person name="Liao X.Y."/>
            <person name="Jiang Y.T."/>
            <person name="Sun W.H."/>
            <person name="Chen J."/>
            <person name="Chen Y.Q."/>
            <person name="Ai Y."/>
            <person name="Zhai J.W."/>
            <person name="Wu S.S."/>
            <person name="Zhou Z."/>
            <person name="Hsiao Y.Y."/>
            <person name="Wu W.L."/>
            <person name="Chen Y.Y."/>
            <person name="Lin Y.F."/>
            <person name="Hsu J.L."/>
            <person name="Li C.Y."/>
            <person name="Wang Z.W."/>
            <person name="Zhao X."/>
            <person name="Zhong W.Y."/>
            <person name="Ma X.K."/>
            <person name="Ma L."/>
            <person name="Huang J."/>
            <person name="Chen G.Z."/>
            <person name="Huang M.Z."/>
            <person name="Huang L."/>
            <person name="Peng D.H."/>
            <person name="Luo Y.B."/>
            <person name="Zou S.Q."/>
            <person name="Chen S.P."/>
            <person name="Lan S."/>
            <person name="Tsai W.C."/>
            <person name="Van de Peer Y."/>
            <person name="Liu Z.J."/>
        </authorList>
    </citation>
    <scope>NUCLEOTIDE SEQUENCE [LARGE SCALE GENOMIC DNA]</scope>
    <source>
        <strain evidence="2">Lor287</strain>
    </source>
</reference>
<sequence>MSSKRGDKRRKGKEVARSTEKFVGEGARLHFEQIKALHWESFCHPRTEILPAWVYEFYANARNVEYETVLVRGREVNFSAARISDIFNRGNQEYDDSTVILNKVTIDDILKVVCATSAPEWMSKKPTIVKTSCLTRQAKAWLLFVNVGVMLTKHPNSVALDKLALI</sequence>
<feature type="domain" description="Putative plant transposon protein" evidence="1">
    <location>
        <begin position="36"/>
        <end position="166"/>
    </location>
</feature>
<evidence type="ECO:0000313" key="2">
    <source>
        <dbReference type="EMBL" id="KAK8941132.1"/>
    </source>
</evidence>
<comment type="caution">
    <text evidence="2">The sequence shown here is derived from an EMBL/GenBank/DDBJ whole genome shotgun (WGS) entry which is preliminary data.</text>
</comment>
<dbReference type="Pfam" id="PF20167">
    <property type="entry name" value="Transposase_32"/>
    <property type="match status" value="1"/>
</dbReference>
<dbReference type="InterPro" id="IPR046796">
    <property type="entry name" value="Transposase_32_dom"/>
</dbReference>
<protein>
    <recommendedName>
        <fullName evidence="1">Putative plant transposon protein domain-containing protein</fullName>
    </recommendedName>
</protein>
<proteinExistence type="predicted"/>
<keyword evidence="3" id="KW-1185">Reference proteome</keyword>
<dbReference type="Proteomes" id="UP001418222">
    <property type="component" value="Unassembled WGS sequence"/>
</dbReference>
<evidence type="ECO:0000259" key="1">
    <source>
        <dbReference type="Pfam" id="PF20167"/>
    </source>
</evidence>
<organism evidence="2 3">
    <name type="scientific">Platanthera zijinensis</name>
    <dbReference type="NCBI Taxonomy" id="2320716"/>
    <lineage>
        <taxon>Eukaryota</taxon>
        <taxon>Viridiplantae</taxon>
        <taxon>Streptophyta</taxon>
        <taxon>Embryophyta</taxon>
        <taxon>Tracheophyta</taxon>
        <taxon>Spermatophyta</taxon>
        <taxon>Magnoliopsida</taxon>
        <taxon>Liliopsida</taxon>
        <taxon>Asparagales</taxon>
        <taxon>Orchidaceae</taxon>
        <taxon>Orchidoideae</taxon>
        <taxon>Orchideae</taxon>
        <taxon>Orchidinae</taxon>
        <taxon>Platanthera</taxon>
    </lineage>
</organism>